<sequence>MKTVSGYKERQFVSDHGVFKIYLQIERGNSLSEFIQTIRNVYILNQNRFPNDVLFPRFQSKEDQSSFFIVLENKTRSDLVSEKELEITLRNWYMVLSVNFQSGIEKELVTMVNGSDFQTDQLPALSEVFQTLKRSQYGFGKEVGSGRISVSTIPNSLDGWAGGILLENQKSPEWMRNLLQFRLVDSNKQTAVRVNGEPKSTVMVYAKSAFHLLLLEIQLQSLLKDHSQWEIIMVSKQGYLETAKELLWLFLVIDLFSFVFLGFYQKNWFQFLNFFFVFYLTILYYLFLSSAFHLTLGNLSFIIFLFFKLHLPYTKRLRWKLPHVKLILIFIFFGVFVSMAWVPFLVLKLVFAYYFLLFLSQVLFRICECFSNQKVFRLARTKEEKFLMAFEGWSKIRKQKLKLYQVVVSFFVLILSAFCLLYDCMEPIPMQLEDGFFKYAKLEFPNYVAEAEVYRITKQVESKLIDGNWTDLLIVIPKPYRSEFYFQSKSNGLEIPFQNLPTELGYFHVVEGNRSDSQQILRFTQMNMEKLEKDLLQLVPWLQYKKEVTDVVLCFQPSVEGLEFRTNSFYRALLGNSQETTIKEDMYTLQSNIVGKFLWKERLVDIKFQVNHSEHLDSFLKQQKKMPLNQTLFDSSIRDYAPVKILNRFYQINGKPTLELMIKGENINWPKLESEIREYLKQTDSNFYERISSGAPVPLHSISILVLIFALASVRKKEIFDSFLRIYCILLISKLQITLFGGNYIQFVWILIFIVTVDLTSGKRNLFKMIFSYQFLLSFIFLLLYPANVGNFLFSTVCLVLLYGTFYIYFSHSFHFLKPRF</sequence>
<feature type="transmembrane region" description="Helical" evidence="1">
    <location>
        <begin position="323"/>
        <end position="344"/>
    </location>
</feature>
<evidence type="ECO:0000313" key="3">
    <source>
        <dbReference type="Proteomes" id="UP000297567"/>
    </source>
</evidence>
<dbReference type="AlphaFoldDB" id="A0A4Z1A0V4"/>
<feature type="transmembrane region" description="Helical" evidence="1">
    <location>
        <begin position="246"/>
        <end position="264"/>
    </location>
</feature>
<keyword evidence="3" id="KW-1185">Reference proteome</keyword>
<organism evidence="2 3">
    <name type="scientific">Leptospira jelokensis</name>
    <dbReference type="NCBI Taxonomy" id="2484931"/>
    <lineage>
        <taxon>Bacteria</taxon>
        <taxon>Pseudomonadati</taxon>
        <taxon>Spirochaetota</taxon>
        <taxon>Spirochaetia</taxon>
        <taxon>Leptospirales</taxon>
        <taxon>Leptospiraceae</taxon>
        <taxon>Leptospira</taxon>
    </lineage>
</organism>
<comment type="caution">
    <text evidence="2">The sequence shown here is derived from an EMBL/GenBank/DDBJ whole genome shotgun (WGS) entry which is preliminary data.</text>
</comment>
<feature type="transmembrane region" description="Helical" evidence="1">
    <location>
        <begin position="697"/>
        <end position="714"/>
    </location>
</feature>
<feature type="transmembrane region" description="Helical" evidence="1">
    <location>
        <begin position="271"/>
        <end position="288"/>
    </location>
</feature>
<protein>
    <recommendedName>
        <fullName evidence="4">Efflux RND transporter permease subunit</fullName>
    </recommendedName>
</protein>
<feature type="transmembrane region" description="Helical" evidence="1">
    <location>
        <begin position="766"/>
        <end position="785"/>
    </location>
</feature>
<dbReference type="Proteomes" id="UP000297567">
    <property type="component" value="Unassembled WGS sequence"/>
</dbReference>
<feature type="transmembrane region" description="Helical" evidence="1">
    <location>
        <begin position="350"/>
        <end position="367"/>
    </location>
</feature>
<evidence type="ECO:0000256" key="1">
    <source>
        <dbReference type="SAM" id="Phobius"/>
    </source>
</evidence>
<name>A0A4Z1A0V4_9LEPT</name>
<feature type="transmembrane region" description="Helical" evidence="1">
    <location>
        <begin position="726"/>
        <end position="754"/>
    </location>
</feature>
<keyword evidence="1" id="KW-0812">Transmembrane</keyword>
<keyword evidence="1" id="KW-0472">Membrane</keyword>
<feature type="transmembrane region" description="Helical" evidence="1">
    <location>
        <begin position="403"/>
        <end position="423"/>
    </location>
</feature>
<dbReference type="EMBL" id="RQGH01000014">
    <property type="protein sequence ID" value="TGL69847.1"/>
    <property type="molecule type" value="Genomic_DNA"/>
</dbReference>
<keyword evidence="1" id="KW-1133">Transmembrane helix</keyword>
<gene>
    <name evidence="2" type="ORF">EHQ62_07580</name>
</gene>
<feature type="transmembrane region" description="Helical" evidence="1">
    <location>
        <begin position="294"/>
        <end position="311"/>
    </location>
</feature>
<accession>A0A4Z1A0V4</accession>
<proteinExistence type="predicted"/>
<reference evidence="2" key="1">
    <citation type="journal article" date="2019" name="PLoS Negl. Trop. Dis.">
        <title>Revisiting the worldwide diversity of Leptospira species in the environment.</title>
        <authorList>
            <person name="Vincent A.T."/>
            <person name="Schiettekatte O."/>
            <person name="Bourhy P."/>
            <person name="Veyrier F.J."/>
            <person name="Picardeau M."/>
        </authorList>
    </citation>
    <scope>NUCLEOTIDE SEQUENCE [LARGE SCALE GENOMIC DNA]</scope>
    <source>
        <strain evidence="2">201702451</strain>
    </source>
</reference>
<feature type="transmembrane region" description="Helical" evidence="1">
    <location>
        <begin position="792"/>
        <end position="810"/>
    </location>
</feature>
<evidence type="ECO:0000313" key="2">
    <source>
        <dbReference type="EMBL" id="TGL69847.1"/>
    </source>
</evidence>
<evidence type="ECO:0008006" key="4">
    <source>
        <dbReference type="Google" id="ProtNLM"/>
    </source>
</evidence>